<dbReference type="Proteomes" id="UP000754883">
    <property type="component" value="Unassembled WGS sequence"/>
</dbReference>
<sequence>MNELPTEIYLHISGWLTVRELARLNQCSKIINNRWESHLLSIPVARDQLMYWGCSRGQTWAIQKAISYGADASAVGVWSNFEIAENPVHSTCLNLPDTRSTLVLAVQQDDLVTYEFLLRAGARIDPADNKGQQRWELLASCLFNFQRPEPLRLYLKYGLKRDIPYFQNELDRTLRKSVFNRVSEDTCRAWLDLGANPLAVGGGHGTEGSGSALAMAMVTGPVPLARLMRTRASADLSLAHLYSFVHSGVCVPSYHESVACVSVLAAAHNLADSGVPDMIDLSLEAHENINATVVSQLELPGPRQWYIMNAVMAYVLRVDCDRGREAGTLSPSEGLQYLFHKGGLALNTHAGHLAGYPTQSLLCLFWHKWDRLDGLLNNEVYAMLRILARKKASRGLLLGFLSSIRTRRKNTQLIKSLDQHDIVTSRWSSLLDVMLTERNCLLVFQDEMNNLFFRLLLHTMEQLVKRDIALSRNALRTVSPDTDCSTDECEVITIQKLINKGADIKWTPTWGEYKGHSILDCIARRYNRHESLYQPTVQYNEQRSFVNTLIKLGAERPDDLLSELLSKADTASERWVRFVFGEVPEEETLLWNSRAALLLG</sequence>
<dbReference type="OrthoDB" id="4508560at2759"/>
<dbReference type="EMBL" id="CABFNO020001541">
    <property type="protein sequence ID" value="CAG9996929.1"/>
    <property type="molecule type" value="Genomic_DNA"/>
</dbReference>
<gene>
    <name evidence="2" type="ORF">CBYS24578_00015985</name>
</gene>
<keyword evidence="3" id="KW-1185">Reference proteome</keyword>
<dbReference type="AlphaFoldDB" id="A0A9N9URT8"/>
<name>A0A9N9URT8_9HYPO</name>
<accession>A0A9N9URT8</accession>
<reference evidence="2" key="1">
    <citation type="submission" date="2021-10" db="EMBL/GenBank/DDBJ databases">
        <authorList>
            <person name="Piombo E."/>
        </authorList>
    </citation>
    <scope>NUCLEOTIDE SEQUENCE</scope>
</reference>
<evidence type="ECO:0000256" key="1">
    <source>
        <dbReference type="PROSITE-ProRule" id="PRU00023"/>
    </source>
</evidence>
<dbReference type="Gene3D" id="1.25.40.20">
    <property type="entry name" value="Ankyrin repeat-containing domain"/>
    <property type="match status" value="1"/>
</dbReference>
<organism evidence="2 3">
    <name type="scientific">Clonostachys byssicola</name>
    <dbReference type="NCBI Taxonomy" id="160290"/>
    <lineage>
        <taxon>Eukaryota</taxon>
        <taxon>Fungi</taxon>
        <taxon>Dikarya</taxon>
        <taxon>Ascomycota</taxon>
        <taxon>Pezizomycotina</taxon>
        <taxon>Sordariomycetes</taxon>
        <taxon>Hypocreomycetidae</taxon>
        <taxon>Hypocreales</taxon>
        <taxon>Bionectriaceae</taxon>
        <taxon>Clonostachys</taxon>
    </lineage>
</organism>
<keyword evidence="1" id="KW-0040">ANK repeat</keyword>
<dbReference type="PROSITE" id="PS50088">
    <property type="entry name" value="ANK_REPEAT"/>
    <property type="match status" value="1"/>
</dbReference>
<dbReference type="InterPro" id="IPR002110">
    <property type="entry name" value="Ankyrin_rpt"/>
</dbReference>
<evidence type="ECO:0000313" key="2">
    <source>
        <dbReference type="EMBL" id="CAG9996929.1"/>
    </source>
</evidence>
<evidence type="ECO:0000313" key="3">
    <source>
        <dbReference type="Proteomes" id="UP000754883"/>
    </source>
</evidence>
<dbReference type="InterPro" id="IPR036770">
    <property type="entry name" value="Ankyrin_rpt-contain_sf"/>
</dbReference>
<proteinExistence type="predicted"/>
<comment type="caution">
    <text evidence="2">The sequence shown here is derived from an EMBL/GenBank/DDBJ whole genome shotgun (WGS) entry which is preliminary data.</text>
</comment>
<protein>
    <submittedName>
        <fullName evidence="2">Uncharacterized protein</fullName>
    </submittedName>
</protein>
<feature type="repeat" description="ANK" evidence="1">
    <location>
        <begin position="97"/>
        <end position="129"/>
    </location>
</feature>